<protein>
    <recommendedName>
        <fullName evidence="1">Endonuclease GajA/Old nuclease/RecF-like AAA domain-containing protein</fullName>
    </recommendedName>
</protein>
<gene>
    <name evidence="2" type="ORF">MNB_ARC-1_1310</name>
</gene>
<feature type="domain" description="Endonuclease GajA/Old nuclease/RecF-like AAA" evidence="1">
    <location>
        <begin position="164"/>
        <end position="294"/>
    </location>
</feature>
<dbReference type="Gene3D" id="3.40.50.300">
    <property type="entry name" value="P-loop containing nucleotide triphosphate hydrolases"/>
    <property type="match status" value="1"/>
</dbReference>
<reference evidence="2" key="1">
    <citation type="submission" date="2018-10" db="EMBL/GenBank/DDBJ databases">
        <authorList>
            <person name="Aoki K."/>
        </authorList>
    </citation>
    <scope>NUCLEOTIDE SEQUENCE</scope>
</reference>
<sequence>MNRHFIKNIEIKNFKCFKDFKAEGFGRVNLIGGKNNVGKTAFMEVCLLSQSDSISDLYKKILEIKTHRNIVNNLLEKNDRQQELQKLINKNIDFSINRIESISQDLGDGHYMDIDIGCTHISKDEENGNILIFLRYDEIDMPREYTYSRLINILDLALESTKKQFSLNFISPYSNSNEELEDIIGQSKLDDKYDELNKYLSDVFNVKSIDIIKNKPMLQVNNEYKELSYFGQGIKTFINIISSILLLKDDVIFIDEIENGIHYTNLDKLWEIILTISKQQNVQVFATTHSKECIESYARVAKRLEDEEIGFIELGRNKKNELDSVVMDSEMFQRFIKLGNEVRGW</sequence>
<dbReference type="PANTHER" id="PTHR43581">
    <property type="entry name" value="ATP/GTP PHOSPHATASE"/>
    <property type="match status" value="1"/>
</dbReference>
<evidence type="ECO:0000313" key="2">
    <source>
        <dbReference type="EMBL" id="VAY88130.1"/>
    </source>
</evidence>
<dbReference type="InterPro" id="IPR041685">
    <property type="entry name" value="AAA_GajA/Old/RecF-like"/>
</dbReference>
<dbReference type="PANTHER" id="PTHR43581:SF4">
    <property type="entry name" value="ATP_GTP PHOSPHATASE"/>
    <property type="match status" value="1"/>
</dbReference>
<dbReference type="Pfam" id="PF13175">
    <property type="entry name" value="AAA_15"/>
    <property type="match status" value="1"/>
</dbReference>
<proteinExistence type="predicted"/>
<organism evidence="2">
    <name type="scientific">hydrothermal vent metagenome</name>
    <dbReference type="NCBI Taxonomy" id="652676"/>
    <lineage>
        <taxon>unclassified sequences</taxon>
        <taxon>metagenomes</taxon>
        <taxon>ecological metagenomes</taxon>
    </lineage>
</organism>
<evidence type="ECO:0000259" key="1">
    <source>
        <dbReference type="Pfam" id="PF13175"/>
    </source>
</evidence>
<accession>A0A3B1DY92</accession>
<dbReference type="InterPro" id="IPR027417">
    <property type="entry name" value="P-loop_NTPase"/>
</dbReference>
<dbReference type="InterPro" id="IPR051396">
    <property type="entry name" value="Bact_Antivir_Def_Nuclease"/>
</dbReference>
<dbReference type="SUPFAM" id="SSF52540">
    <property type="entry name" value="P-loop containing nucleoside triphosphate hydrolases"/>
    <property type="match status" value="1"/>
</dbReference>
<dbReference type="EMBL" id="UOYO01000047">
    <property type="protein sequence ID" value="VAY88130.1"/>
    <property type="molecule type" value="Genomic_DNA"/>
</dbReference>
<dbReference type="AlphaFoldDB" id="A0A3B1DY92"/>
<name>A0A3B1DY92_9ZZZZ</name>